<keyword evidence="2" id="KW-1185">Reference proteome</keyword>
<gene>
    <name evidence="1" type="ORF">RPERSI_LOCUS15676</name>
</gene>
<accession>A0ACA9QSJ7</accession>
<comment type="caution">
    <text evidence="1">The sequence shown here is derived from an EMBL/GenBank/DDBJ whole genome shotgun (WGS) entry which is preliminary data.</text>
</comment>
<reference evidence="1" key="1">
    <citation type="submission" date="2021-06" db="EMBL/GenBank/DDBJ databases">
        <authorList>
            <person name="Kallberg Y."/>
            <person name="Tangrot J."/>
            <person name="Rosling A."/>
        </authorList>
    </citation>
    <scope>NUCLEOTIDE SEQUENCE</scope>
    <source>
        <strain evidence="1">MA461A</strain>
    </source>
</reference>
<name>A0ACA9QSJ7_9GLOM</name>
<protein>
    <submittedName>
        <fullName evidence="1">29246_t:CDS:1</fullName>
    </submittedName>
</protein>
<sequence>MIEPINNNNINSNIIEPNNDDINNIINPSNIVEPINNPPNIIEPINNNNINPNIINTDINNIIEPINNNDNIINPVKKNINFIKIQNVSINIPEDINVDINISPKDQERSEVDTDSEEENSIELNGGLGCNNIDVVGKPMNEYSELLEADFKTIGNGGFAVVYSVVFEGNKYALKNLNGNICMGKKIFYQFRREIKILYKVDHPNIIKFHGVSRDQTSGNFMMVLQFANDGNLRDYLRKKIRDSFYEISWVELIKIAGDIAIG</sequence>
<feature type="non-terminal residue" evidence="1">
    <location>
        <position position="263"/>
    </location>
</feature>
<proteinExistence type="predicted"/>
<evidence type="ECO:0000313" key="1">
    <source>
        <dbReference type="EMBL" id="CAG8764927.1"/>
    </source>
</evidence>
<evidence type="ECO:0000313" key="2">
    <source>
        <dbReference type="Proteomes" id="UP000789920"/>
    </source>
</evidence>
<dbReference type="EMBL" id="CAJVQC010037922">
    <property type="protein sequence ID" value="CAG8764927.1"/>
    <property type="molecule type" value="Genomic_DNA"/>
</dbReference>
<dbReference type="Proteomes" id="UP000789920">
    <property type="component" value="Unassembled WGS sequence"/>
</dbReference>
<organism evidence="1 2">
    <name type="scientific">Racocetra persica</name>
    <dbReference type="NCBI Taxonomy" id="160502"/>
    <lineage>
        <taxon>Eukaryota</taxon>
        <taxon>Fungi</taxon>
        <taxon>Fungi incertae sedis</taxon>
        <taxon>Mucoromycota</taxon>
        <taxon>Glomeromycotina</taxon>
        <taxon>Glomeromycetes</taxon>
        <taxon>Diversisporales</taxon>
        <taxon>Gigasporaceae</taxon>
        <taxon>Racocetra</taxon>
    </lineage>
</organism>